<feature type="signal peptide" evidence="2">
    <location>
        <begin position="1"/>
        <end position="23"/>
    </location>
</feature>
<gene>
    <name evidence="3" type="ORF">H9636_11590</name>
</gene>
<organism evidence="3 4">
    <name type="scientific">Ureibacillus galli</name>
    <dbReference type="NCBI Taxonomy" id="2762222"/>
    <lineage>
        <taxon>Bacteria</taxon>
        <taxon>Bacillati</taxon>
        <taxon>Bacillota</taxon>
        <taxon>Bacilli</taxon>
        <taxon>Bacillales</taxon>
        <taxon>Caryophanaceae</taxon>
        <taxon>Ureibacillus</taxon>
    </lineage>
</organism>
<evidence type="ECO:0000256" key="1">
    <source>
        <dbReference type="SAM" id="MobiDB-lite"/>
    </source>
</evidence>
<feature type="compositionally biased region" description="Basic and acidic residues" evidence="1">
    <location>
        <begin position="23"/>
        <end position="46"/>
    </location>
</feature>
<protein>
    <submittedName>
        <fullName evidence="3">Uncharacterized protein</fullName>
    </submittedName>
</protein>
<keyword evidence="4" id="KW-1185">Reference proteome</keyword>
<reference evidence="3 4" key="1">
    <citation type="submission" date="2020-08" db="EMBL/GenBank/DDBJ databases">
        <title>A Genomic Blueprint of the Chicken Gut Microbiome.</title>
        <authorList>
            <person name="Gilroy R."/>
            <person name="Ravi A."/>
            <person name="Getino M."/>
            <person name="Pursley I."/>
            <person name="Horton D.L."/>
            <person name="Alikhan N.-F."/>
            <person name="Baker D."/>
            <person name="Gharbi K."/>
            <person name="Hall N."/>
            <person name="Watson M."/>
            <person name="Adriaenssens E.M."/>
            <person name="Foster-Nyarko E."/>
            <person name="Jarju S."/>
            <person name="Secka A."/>
            <person name="Antonio M."/>
            <person name="Oren A."/>
            <person name="Chaudhuri R."/>
            <person name="La Ragione R.M."/>
            <person name="Hildebrand F."/>
            <person name="Pallen M.J."/>
        </authorList>
    </citation>
    <scope>NUCLEOTIDE SEQUENCE [LARGE SCALE GENOMIC DNA]</scope>
    <source>
        <strain evidence="3 4">Re31</strain>
    </source>
</reference>
<evidence type="ECO:0000313" key="3">
    <source>
        <dbReference type="EMBL" id="MBD8027297.1"/>
    </source>
</evidence>
<feature type="compositionally biased region" description="Polar residues" evidence="1">
    <location>
        <begin position="47"/>
        <end position="58"/>
    </location>
</feature>
<feature type="chain" id="PRO_5046856844" evidence="2">
    <location>
        <begin position="24"/>
        <end position="58"/>
    </location>
</feature>
<comment type="caution">
    <text evidence="3">The sequence shown here is derived from an EMBL/GenBank/DDBJ whole genome shotgun (WGS) entry which is preliminary data.</text>
</comment>
<dbReference type="PROSITE" id="PS51257">
    <property type="entry name" value="PROKAR_LIPOPROTEIN"/>
    <property type="match status" value="1"/>
</dbReference>
<dbReference type="RefSeq" id="WP_191707740.1">
    <property type="nucleotide sequence ID" value="NZ_JACSQA010000016.1"/>
</dbReference>
<dbReference type="EMBL" id="JACSQA010000016">
    <property type="protein sequence ID" value="MBD8027297.1"/>
    <property type="molecule type" value="Genomic_DNA"/>
</dbReference>
<dbReference type="Proteomes" id="UP000640930">
    <property type="component" value="Unassembled WGS sequence"/>
</dbReference>
<evidence type="ECO:0000256" key="2">
    <source>
        <dbReference type="SAM" id="SignalP"/>
    </source>
</evidence>
<sequence>MLRRRIMIIVSLCLLLLMTACKADDSDKSSQTKGEKDSIQEEKIEQKTNPATVEVDNS</sequence>
<feature type="region of interest" description="Disordered" evidence="1">
    <location>
        <begin position="23"/>
        <end position="58"/>
    </location>
</feature>
<accession>A0ABR8XDJ3</accession>
<proteinExistence type="predicted"/>
<evidence type="ECO:0000313" key="4">
    <source>
        <dbReference type="Proteomes" id="UP000640930"/>
    </source>
</evidence>
<name>A0ABR8XDJ3_9BACL</name>
<keyword evidence="2" id="KW-0732">Signal</keyword>